<gene>
    <name evidence="11" type="ORF">NA57DRAFT_69309</name>
</gene>
<dbReference type="AlphaFoldDB" id="A0A9P4I6A8"/>
<dbReference type="GO" id="GO:0033897">
    <property type="term" value="F:ribonuclease T2 activity"/>
    <property type="evidence" value="ECO:0007669"/>
    <property type="project" value="UniProtKB-EC"/>
</dbReference>
<keyword evidence="12" id="KW-1185">Reference proteome</keyword>
<dbReference type="CDD" id="cd01061">
    <property type="entry name" value="RNase_T2_euk"/>
    <property type="match status" value="1"/>
</dbReference>
<dbReference type="InterPro" id="IPR033130">
    <property type="entry name" value="RNase_T2_His_AS_2"/>
</dbReference>
<dbReference type="Gene3D" id="3.90.730.10">
    <property type="entry name" value="Ribonuclease T2-like"/>
    <property type="match status" value="1"/>
</dbReference>
<reference evidence="11" key="1">
    <citation type="journal article" date="2020" name="Stud. Mycol.">
        <title>101 Dothideomycetes genomes: a test case for predicting lifestyles and emergence of pathogens.</title>
        <authorList>
            <person name="Haridas S."/>
            <person name="Albert R."/>
            <person name="Binder M."/>
            <person name="Bloem J."/>
            <person name="Labutti K."/>
            <person name="Salamov A."/>
            <person name="Andreopoulos B."/>
            <person name="Baker S."/>
            <person name="Barry K."/>
            <person name="Bills G."/>
            <person name="Bluhm B."/>
            <person name="Cannon C."/>
            <person name="Castanera R."/>
            <person name="Culley D."/>
            <person name="Daum C."/>
            <person name="Ezra D."/>
            <person name="Gonzalez J."/>
            <person name="Henrissat B."/>
            <person name="Kuo A."/>
            <person name="Liang C."/>
            <person name="Lipzen A."/>
            <person name="Lutzoni F."/>
            <person name="Magnuson J."/>
            <person name="Mondo S."/>
            <person name="Nolan M."/>
            <person name="Ohm R."/>
            <person name="Pangilinan J."/>
            <person name="Park H.-J."/>
            <person name="Ramirez L."/>
            <person name="Alfaro M."/>
            <person name="Sun H."/>
            <person name="Tritt A."/>
            <person name="Yoshinaga Y."/>
            <person name="Zwiers L.-H."/>
            <person name="Turgeon B."/>
            <person name="Goodwin S."/>
            <person name="Spatafora J."/>
            <person name="Crous P."/>
            <person name="Grigoriev I."/>
        </authorList>
    </citation>
    <scope>NUCLEOTIDE SEQUENCE</scope>
    <source>
        <strain evidence="11">CBS 133067</strain>
    </source>
</reference>
<keyword evidence="4" id="KW-0255">Endonuclease</keyword>
<evidence type="ECO:0000313" key="12">
    <source>
        <dbReference type="Proteomes" id="UP000799772"/>
    </source>
</evidence>
<dbReference type="GO" id="GO:0006401">
    <property type="term" value="P:RNA catabolic process"/>
    <property type="evidence" value="ECO:0007669"/>
    <property type="project" value="TreeGrafter"/>
</dbReference>
<evidence type="ECO:0000256" key="5">
    <source>
        <dbReference type="ARBA" id="ARBA00022801"/>
    </source>
</evidence>
<dbReference type="Proteomes" id="UP000799772">
    <property type="component" value="Unassembled WGS sequence"/>
</dbReference>
<feature type="active site" evidence="9">
    <location>
        <position position="142"/>
    </location>
</feature>
<comment type="similarity">
    <text evidence="1 10">Belongs to the RNase T2 family.</text>
</comment>
<dbReference type="FunFam" id="3.90.730.10:FF:000004">
    <property type="entry name" value="Ribonuclease T2-like"/>
    <property type="match status" value="1"/>
</dbReference>
<evidence type="ECO:0000256" key="2">
    <source>
        <dbReference type="ARBA" id="ARBA00012571"/>
    </source>
</evidence>
<keyword evidence="8" id="KW-0456">Lyase</keyword>
<evidence type="ECO:0000256" key="10">
    <source>
        <dbReference type="RuleBase" id="RU004328"/>
    </source>
</evidence>
<dbReference type="InterPro" id="IPR033697">
    <property type="entry name" value="Ribonuclease_T2_eukaryotic"/>
</dbReference>
<dbReference type="InterPro" id="IPR018188">
    <property type="entry name" value="RNase_T2_His_AS_1"/>
</dbReference>
<dbReference type="EC" id="4.6.1.19" evidence="2"/>
<protein>
    <recommendedName>
        <fullName evidence="2">ribonuclease T2</fullName>
        <ecNumber evidence="2">4.6.1.19</ecNumber>
    </recommendedName>
</protein>
<evidence type="ECO:0000256" key="7">
    <source>
        <dbReference type="ARBA" id="ARBA00023180"/>
    </source>
</evidence>
<keyword evidence="3" id="KW-0540">Nuclease</keyword>
<feature type="active site" evidence="9">
    <location>
        <position position="84"/>
    </location>
</feature>
<feature type="active site" evidence="9">
    <location>
        <position position="146"/>
    </location>
</feature>
<evidence type="ECO:0000256" key="3">
    <source>
        <dbReference type="ARBA" id="ARBA00022722"/>
    </source>
</evidence>
<dbReference type="EMBL" id="ML978139">
    <property type="protein sequence ID" value="KAF2093229.1"/>
    <property type="molecule type" value="Genomic_DNA"/>
</dbReference>
<evidence type="ECO:0000256" key="1">
    <source>
        <dbReference type="ARBA" id="ARBA00007469"/>
    </source>
</evidence>
<evidence type="ECO:0000256" key="9">
    <source>
        <dbReference type="PIRSR" id="PIRSR633697-1"/>
    </source>
</evidence>
<dbReference type="PROSITE" id="PS00531">
    <property type="entry name" value="RNASE_T2_2"/>
    <property type="match status" value="1"/>
</dbReference>
<dbReference type="PANTHER" id="PTHR11240:SF79">
    <property type="entry name" value="RIBONUCLEASE T2"/>
    <property type="match status" value="1"/>
</dbReference>
<keyword evidence="6" id="KW-1015">Disulfide bond</keyword>
<organism evidence="11 12">
    <name type="scientific">Rhizodiscina lignyota</name>
    <dbReference type="NCBI Taxonomy" id="1504668"/>
    <lineage>
        <taxon>Eukaryota</taxon>
        <taxon>Fungi</taxon>
        <taxon>Dikarya</taxon>
        <taxon>Ascomycota</taxon>
        <taxon>Pezizomycotina</taxon>
        <taxon>Dothideomycetes</taxon>
        <taxon>Pleosporomycetidae</taxon>
        <taxon>Aulographales</taxon>
        <taxon>Rhizodiscinaceae</taxon>
        <taxon>Rhizodiscina</taxon>
    </lineage>
</organism>
<name>A0A9P4I6A8_9PEZI</name>
<keyword evidence="5" id="KW-0378">Hydrolase</keyword>
<dbReference type="PANTHER" id="PTHR11240">
    <property type="entry name" value="RIBONUCLEASE T2"/>
    <property type="match status" value="1"/>
</dbReference>
<evidence type="ECO:0000256" key="4">
    <source>
        <dbReference type="ARBA" id="ARBA00022759"/>
    </source>
</evidence>
<proteinExistence type="inferred from homology"/>
<keyword evidence="7" id="KW-0325">Glycoprotein</keyword>
<dbReference type="SUPFAM" id="SSF55895">
    <property type="entry name" value="Ribonuclease Rh-like"/>
    <property type="match status" value="1"/>
</dbReference>
<dbReference type="GO" id="GO:0016787">
    <property type="term" value="F:hydrolase activity"/>
    <property type="evidence" value="ECO:0007669"/>
    <property type="project" value="UniProtKB-KW"/>
</dbReference>
<dbReference type="OrthoDB" id="435754at2759"/>
<evidence type="ECO:0000313" key="11">
    <source>
        <dbReference type="EMBL" id="KAF2093229.1"/>
    </source>
</evidence>
<evidence type="ECO:0000256" key="8">
    <source>
        <dbReference type="ARBA" id="ARBA00023239"/>
    </source>
</evidence>
<dbReference type="InterPro" id="IPR001568">
    <property type="entry name" value="RNase_T2-like"/>
</dbReference>
<evidence type="ECO:0000256" key="6">
    <source>
        <dbReference type="ARBA" id="ARBA00023157"/>
    </source>
</evidence>
<comment type="caution">
    <text evidence="11">The sequence shown here is derived from an EMBL/GenBank/DDBJ whole genome shotgun (WGS) entry which is preliminary data.</text>
</comment>
<dbReference type="InterPro" id="IPR036430">
    <property type="entry name" value="RNase_T2-like_sf"/>
</dbReference>
<dbReference type="Pfam" id="PF00445">
    <property type="entry name" value="Ribonuclease_T2"/>
    <property type="match status" value="1"/>
</dbReference>
<dbReference type="GO" id="GO:0003723">
    <property type="term" value="F:RNA binding"/>
    <property type="evidence" value="ECO:0007669"/>
    <property type="project" value="InterPro"/>
</dbReference>
<dbReference type="GO" id="GO:0005576">
    <property type="term" value="C:extracellular region"/>
    <property type="evidence" value="ECO:0007669"/>
    <property type="project" value="TreeGrafter"/>
</dbReference>
<dbReference type="PROSITE" id="PS00530">
    <property type="entry name" value="RNASE_T2_1"/>
    <property type="match status" value="1"/>
</dbReference>
<sequence>MACGIPSINKLARLAFGGAQVILNNNPTVSGGSLQACSNPQLSCQNTTTVENLCCFNHPGGQLLLTQFWDTHPPTGPEDSWTIHGLWPDHCDGTFDASCDHRRNHRNITQILRAFGKHELLTDMHMYWKDWKGNDEYLWQHEFSKHGTCISTLNPECYDEYEPTQEVPEFFQRAVDLFKDLPTYQWLAEAGIEPSWTKRYTVHEIQAALSKHRNGSTVTLGCRRGALDEIWYHFNVRGSAQYGQYLASDPDGMKSRCPDFGIKYLPKSTGRVVGSTKRR</sequence>
<accession>A0A9P4I6A8</accession>